<dbReference type="SUPFAM" id="SSF50978">
    <property type="entry name" value="WD40 repeat-like"/>
    <property type="match status" value="1"/>
</dbReference>
<comment type="caution">
    <text evidence="1">The sequence shown here is derived from an EMBL/GenBank/DDBJ whole genome shotgun (WGS) entry which is preliminary data.</text>
</comment>
<evidence type="ECO:0000313" key="2">
    <source>
        <dbReference type="Proteomes" id="UP000699462"/>
    </source>
</evidence>
<accession>A0A8T0DD71</accession>
<proteinExistence type="predicted"/>
<evidence type="ECO:0000313" key="1">
    <source>
        <dbReference type="EMBL" id="KAF8565769.1"/>
    </source>
</evidence>
<sequence>MNNPPLYVTFASQANLLVGWRPNGNCLTPICHKSFKVKGPQTRTSGALLNVLPNEATGGVLSIEYVFNSTSINGHGHSQAKTSISFIACSWGFHFTRNELLAGPSVLLFTLPGLTSGSKTSALPTVNGYAACPVLTQMLTNGRYPDSQISIDVGPSHSTRLLIAWKYEAWLHQLPAHALYFAKPANSNSRFDVRNSQLSNNARWLHQHEITAVLMFVPLNLSITGDCSGCIKVWDDMFRQLAVLNNHLCEITHLVVSPLSQTVADTQTNSMTGFVSVDQTGVMKSWQFNKWCHLYYPTGEPVHMKTGDEKPGQNQPITVSEVDTVHVFETCGAHRSEDKNANCTRVNVLKFFVSPEKQCLTILGSRSTKSTMDKNIMLECWKAIQVSGL</sequence>
<reference evidence="1 2" key="1">
    <citation type="submission" date="2019-07" db="EMBL/GenBank/DDBJ databases">
        <title>Annotation for the trematode Paragonimus westermani.</title>
        <authorList>
            <person name="Choi Y.-J."/>
        </authorList>
    </citation>
    <scope>NUCLEOTIDE SEQUENCE [LARGE SCALE GENOMIC DNA]</scope>
    <source>
        <strain evidence="1">180907_Pwestermani</strain>
    </source>
</reference>
<dbReference type="InterPro" id="IPR036322">
    <property type="entry name" value="WD40_repeat_dom_sf"/>
</dbReference>
<dbReference type="OrthoDB" id="6262491at2759"/>
<protein>
    <submittedName>
        <fullName evidence="1">Uncharacterized protein</fullName>
    </submittedName>
</protein>
<dbReference type="EMBL" id="JTDF01006145">
    <property type="protein sequence ID" value="KAF8565769.1"/>
    <property type="molecule type" value="Genomic_DNA"/>
</dbReference>
<gene>
    <name evidence="1" type="ORF">P879_09014</name>
</gene>
<organism evidence="1 2">
    <name type="scientific">Paragonimus westermani</name>
    <dbReference type="NCBI Taxonomy" id="34504"/>
    <lineage>
        <taxon>Eukaryota</taxon>
        <taxon>Metazoa</taxon>
        <taxon>Spiralia</taxon>
        <taxon>Lophotrochozoa</taxon>
        <taxon>Platyhelminthes</taxon>
        <taxon>Trematoda</taxon>
        <taxon>Digenea</taxon>
        <taxon>Plagiorchiida</taxon>
        <taxon>Troglotremata</taxon>
        <taxon>Troglotrematidae</taxon>
        <taxon>Paragonimus</taxon>
    </lineage>
</organism>
<name>A0A8T0DD71_9TREM</name>
<keyword evidence="2" id="KW-1185">Reference proteome</keyword>
<dbReference type="Proteomes" id="UP000699462">
    <property type="component" value="Unassembled WGS sequence"/>
</dbReference>
<dbReference type="AlphaFoldDB" id="A0A8T0DD71"/>